<dbReference type="STRING" id="154538.A0A1M2VQ49"/>
<name>A0A1M2VQ49_TRAPU</name>
<sequence length="730" mass="84123">MGDIAEQALTKPHESLEQLEPKAENEIEEVGMLLDELSTLHGKEELEEIAKKLVEGVSHVLDYLGAVAELHPIAGIVVGALTLFLQKVVSLELQRHENHANIVVVHATMVKTVYHVRFLTRIQTKFEEELEEKLNVIFKHMADTIREFGGFVDTYHACWQKTYKVLFSHIHKKKLEFFNSRFQQHREDLDEMRKTMTQMQLANVFDNTVEILRRLQTVDPDVAQAEVFVDQNGGPDTVRMNPELVEQVAAILHEKATVGMKDTLRQGFDDLLEKHTVRYLKKLDSVQDAVITSVSNAQTAILGRLNSGPHDLIEDVEIRTIWERNSWKSSVKCRVFVEGLREYYQRQFHEYRLTSPVPHKDAWTLDFFSRVMYHSAIGDVVDDDGSGYISASEVNDFISEKRSLARWTIPQWFAFWACGWYNNNAWYYRRIKHIVQQAEQSVRSVGEEQSRGWWHLVQTIVGSLKPLVLVADVEDFSGTVKIPHQLRHLQEEYRTYEEEKIMNNLDHLGHHLTDRPALNAAVGDGRIELHMMPLLYLLMMRLQDTVGQITKSKPVEDVDLIALEELATSCIAVFAAFEDRMHDLLRGWRFEGKDIHMQVDRYADGLFRKCYRETHVYEKAYDVLCTCIFGSGHTLPRHLRPFGTRMHRKQSSTDNMARDLAALSNRVTELENRLSIQANGHVPEAQSRVSSPSIVAEKEFSRDAPPSPGRYPKGFFGRLKRQLFGWISHG</sequence>
<keyword evidence="1" id="KW-0175">Coiled coil</keyword>
<gene>
    <name evidence="3" type="ORF">TRAPUB_13820</name>
</gene>
<organism evidence="3 4">
    <name type="scientific">Trametes pubescens</name>
    <name type="common">White-rot fungus</name>
    <dbReference type="NCBI Taxonomy" id="154538"/>
    <lineage>
        <taxon>Eukaryota</taxon>
        <taxon>Fungi</taxon>
        <taxon>Dikarya</taxon>
        <taxon>Basidiomycota</taxon>
        <taxon>Agaricomycotina</taxon>
        <taxon>Agaricomycetes</taxon>
        <taxon>Polyporales</taxon>
        <taxon>Polyporaceae</taxon>
        <taxon>Trametes</taxon>
    </lineage>
</organism>
<feature type="coiled-coil region" evidence="1">
    <location>
        <begin position="175"/>
        <end position="202"/>
    </location>
</feature>
<protein>
    <recommendedName>
        <fullName evidence="5">EF-hand domain-containing protein</fullName>
    </recommendedName>
</protein>
<proteinExistence type="predicted"/>
<dbReference type="OMA" id="VVHATMV"/>
<accession>A0A1M2VQ49</accession>
<comment type="caution">
    <text evidence="3">The sequence shown here is derived from an EMBL/GenBank/DDBJ whole genome shotgun (WGS) entry which is preliminary data.</text>
</comment>
<dbReference type="AlphaFoldDB" id="A0A1M2VQ49"/>
<evidence type="ECO:0000313" key="4">
    <source>
        <dbReference type="Proteomes" id="UP000184267"/>
    </source>
</evidence>
<evidence type="ECO:0000256" key="1">
    <source>
        <dbReference type="SAM" id="Coils"/>
    </source>
</evidence>
<evidence type="ECO:0008006" key="5">
    <source>
        <dbReference type="Google" id="ProtNLM"/>
    </source>
</evidence>
<dbReference type="Proteomes" id="UP000184267">
    <property type="component" value="Unassembled WGS sequence"/>
</dbReference>
<reference evidence="3 4" key="1">
    <citation type="submission" date="2016-10" db="EMBL/GenBank/DDBJ databases">
        <title>Genome sequence of the basidiomycete white-rot fungus Trametes pubescens.</title>
        <authorList>
            <person name="Makela M.R."/>
            <person name="Granchi Z."/>
            <person name="Peng M."/>
            <person name="De Vries R.P."/>
            <person name="Grigoriev I."/>
            <person name="Riley R."/>
            <person name="Hilden K."/>
        </authorList>
    </citation>
    <scope>NUCLEOTIDE SEQUENCE [LARGE SCALE GENOMIC DNA]</scope>
    <source>
        <strain evidence="3 4">FBCC735</strain>
    </source>
</reference>
<dbReference type="InterPro" id="IPR018247">
    <property type="entry name" value="EF_Hand_1_Ca_BS"/>
</dbReference>
<keyword evidence="4" id="KW-1185">Reference proteome</keyword>
<feature type="region of interest" description="Disordered" evidence="2">
    <location>
        <begin position="681"/>
        <end position="712"/>
    </location>
</feature>
<dbReference type="PROSITE" id="PS00018">
    <property type="entry name" value="EF_HAND_1"/>
    <property type="match status" value="1"/>
</dbReference>
<dbReference type="OrthoDB" id="3222020at2759"/>
<dbReference type="EMBL" id="MNAD01000883">
    <property type="protein sequence ID" value="OJT09715.1"/>
    <property type="molecule type" value="Genomic_DNA"/>
</dbReference>
<evidence type="ECO:0000256" key="2">
    <source>
        <dbReference type="SAM" id="MobiDB-lite"/>
    </source>
</evidence>
<evidence type="ECO:0000313" key="3">
    <source>
        <dbReference type="EMBL" id="OJT09715.1"/>
    </source>
</evidence>